<keyword evidence="4 5" id="KW-0472">Membrane</keyword>
<feature type="transmembrane region" description="Helical" evidence="5">
    <location>
        <begin position="132"/>
        <end position="152"/>
    </location>
</feature>
<dbReference type="InterPro" id="IPR005828">
    <property type="entry name" value="MFS_sugar_transport-like"/>
</dbReference>
<reference evidence="7" key="1">
    <citation type="submission" date="2022-12" db="EMBL/GenBank/DDBJ databases">
        <title>Chromosome-level genome assembly of the bean flower thrips Megalurothrips usitatus.</title>
        <authorList>
            <person name="Ma L."/>
            <person name="Liu Q."/>
            <person name="Li H."/>
            <person name="Cai W."/>
        </authorList>
    </citation>
    <scope>NUCLEOTIDE SEQUENCE</scope>
    <source>
        <strain evidence="7">Cailab_2022a</strain>
    </source>
</reference>
<dbReference type="AlphaFoldDB" id="A0AAV7Y3H2"/>
<sequence>MADVDQDLEQLMGHLGEFGKYQMRQFLLHILAALTAGLHMLTFVTVAAVPDHRCFIPGVDLNTTQTAVTSWDAEEIRQWVPKHADGSWDSCHMRSSPDENATMVPCKAWIYDNTYYTSSRSMEWDLVCGRRWMGAIAQASYMFGVFAGAVTLGSMADKYGRKTIFYLCAVLQLILGVAVAFVPEFYTLLVVRFFYGVFGSAGAYITGFVLSMELVGPSKRTVCGITFQGFFAGGVMLVAFWGYFIRERVALQVFYGLHGLLLIGHWWLIDESPRWLWSMGRVTEAVNIVEKAVRVNGGEAIDVAHYVSKGKSQERQRDEQTYGILDLFKTPNMRAKMLNCCLNWFANSLCYYGLSLNTGKLPGDPFIILFLVGLVEIPSYVVTILLMDRTGRRSLISAMMVLAGLCTVAAAFIPQTTSTGSAIATTVVMTGKFLIAGSFAIIYNYTAELFPTPVRNTALGVGSMCARLSGALTPLITLLDSLDKTLPTVIFASIAITSGLLSLLLPETLNQPMPQSMEDGERFGQGDTACASCMGRRPASPKYEVPLTTVD</sequence>
<feature type="transmembrane region" description="Helical" evidence="5">
    <location>
        <begin position="26"/>
        <end position="49"/>
    </location>
</feature>
<dbReference type="SUPFAM" id="SSF103473">
    <property type="entry name" value="MFS general substrate transporter"/>
    <property type="match status" value="1"/>
</dbReference>
<proteinExistence type="predicted"/>
<dbReference type="PANTHER" id="PTHR24064">
    <property type="entry name" value="SOLUTE CARRIER FAMILY 22 MEMBER"/>
    <property type="match status" value="1"/>
</dbReference>
<feature type="transmembrane region" description="Helical" evidence="5">
    <location>
        <begin position="222"/>
        <end position="243"/>
    </location>
</feature>
<organism evidence="7 8">
    <name type="scientific">Megalurothrips usitatus</name>
    <name type="common">bean blossom thrips</name>
    <dbReference type="NCBI Taxonomy" id="439358"/>
    <lineage>
        <taxon>Eukaryota</taxon>
        <taxon>Metazoa</taxon>
        <taxon>Ecdysozoa</taxon>
        <taxon>Arthropoda</taxon>
        <taxon>Hexapoda</taxon>
        <taxon>Insecta</taxon>
        <taxon>Pterygota</taxon>
        <taxon>Neoptera</taxon>
        <taxon>Paraneoptera</taxon>
        <taxon>Thysanoptera</taxon>
        <taxon>Terebrantia</taxon>
        <taxon>Thripoidea</taxon>
        <taxon>Thripidae</taxon>
        <taxon>Megalurothrips</taxon>
    </lineage>
</organism>
<feature type="transmembrane region" description="Helical" evidence="5">
    <location>
        <begin position="457"/>
        <end position="479"/>
    </location>
</feature>
<dbReference type="Proteomes" id="UP001075354">
    <property type="component" value="Chromosome 1"/>
</dbReference>
<feature type="transmembrane region" description="Helical" evidence="5">
    <location>
        <begin position="485"/>
        <end position="505"/>
    </location>
</feature>
<feature type="transmembrane region" description="Helical" evidence="5">
    <location>
        <begin position="164"/>
        <end position="183"/>
    </location>
</feature>
<comment type="caution">
    <text evidence="7">The sequence shown here is derived from an EMBL/GenBank/DDBJ whole genome shotgun (WGS) entry which is preliminary data.</text>
</comment>
<feature type="transmembrane region" description="Helical" evidence="5">
    <location>
        <begin position="419"/>
        <end position="445"/>
    </location>
</feature>
<feature type="transmembrane region" description="Helical" evidence="5">
    <location>
        <begin position="189"/>
        <end position="210"/>
    </location>
</feature>
<keyword evidence="3 5" id="KW-1133">Transmembrane helix</keyword>
<dbReference type="CDD" id="cd17317">
    <property type="entry name" value="MFS_SLC22"/>
    <property type="match status" value="1"/>
</dbReference>
<accession>A0AAV7Y3H2</accession>
<dbReference type="PROSITE" id="PS50850">
    <property type="entry name" value="MFS"/>
    <property type="match status" value="1"/>
</dbReference>
<dbReference type="Pfam" id="PF00083">
    <property type="entry name" value="Sugar_tr"/>
    <property type="match status" value="1"/>
</dbReference>
<dbReference type="InterPro" id="IPR020846">
    <property type="entry name" value="MFS_dom"/>
</dbReference>
<feature type="transmembrane region" description="Helical" evidence="5">
    <location>
        <begin position="249"/>
        <end position="269"/>
    </location>
</feature>
<feature type="transmembrane region" description="Helical" evidence="5">
    <location>
        <begin position="337"/>
        <end position="354"/>
    </location>
</feature>
<evidence type="ECO:0000256" key="1">
    <source>
        <dbReference type="ARBA" id="ARBA00004141"/>
    </source>
</evidence>
<name>A0AAV7Y3H2_9NEOP</name>
<feature type="transmembrane region" description="Helical" evidence="5">
    <location>
        <begin position="366"/>
        <end position="387"/>
    </location>
</feature>
<evidence type="ECO:0000256" key="4">
    <source>
        <dbReference type="ARBA" id="ARBA00023136"/>
    </source>
</evidence>
<protein>
    <recommendedName>
        <fullName evidence="6">Major facilitator superfamily (MFS) profile domain-containing protein</fullName>
    </recommendedName>
</protein>
<dbReference type="GO" id="GO:0022857">
    <property type="term" value="F:transmembrane transporter activity"/>
    <property type="evidence" value="ECO:0007669"/>
    <property type="project" value="InterPro"/>
</dbReference>
<evidence type="ECO:0000256" key="3">
    <source>
        <dbReference type="ARBA" id="ARBA00022989"/>
    </source>
</evidence>
<dbReference type="Gene3D" id="1.20.1250.20">
    <property type="entry name" value="MFS general substrate transporter like domains"/>
    <property type="match status" value="1"/>
</dbReference>
<evidence type="ECO:0000313" key="7">
    <source>
        <dbReference type="EMBL" id="KAJ1532179.1"/>
    </source>
</evidence>
<feature type="transmembrane region" description="Helical" evidence="5">
    <location>
        <begin position="394"/>
        <end position="413"/>
    </location>
</feature>
<evidence type="ECO:0000259" key="6">
    <source>
        <dbReference type="PROSITE" id="PS50850"/>
    </source>
</evidence>
<feature type="domain" description="Major facilitator superfamily (MFS) profile" evidence="6">
    <location>
        <begin position="46"/>
        <end position="510"/>
    </location>
</feature>
<gene>
    <name evidence="7" type="ORF">ONE63_000801</name>
</gene>
<evidence type="ECO:0000256" key="5">
    <source>
        <dbReference type="SAM" id="Phobius"/>
    </source>
</evidence>
<dbReference type="InterPro" id="IPR036259">
    <property type="entry name" value="MFS_trans_sf"/>
</dbReference>
<comment type="subcellular location">
    <subcellularLocation>
        <location evidence="1">Membrane</location>
        <topology evidence="1">Multi-pass membrane protein</topology>
    </subcellularLocation>
</comment>
<evidence type="ECO:0000256" key="2">
    <source>
        <dbReference type="ARBA" id="ARBA00022692"/>
    </source>
</evidence>
<dbReference type="EMBL" id="JAPTSV010000001">
    <property type="protein sequence ID" value="KAJ1532179.1"/>
    <property type="molecule type" value="Genomic_DNA"/>
</dbReference>
<keyword evidence="8" id="KW-1185">Reference proteome</keyword>
<evidence type="ECO:0000313" key="8">
    <source>
        <dbReference type="Proteomes" id="UP001075354"/>
    </source>
</evidence>
<keyword evidence="2 5" id="KW-0812">Transmembrane</keyword>
<dbReference type="GO" id="GO:0016020">
    <property type="term" value="C:membrane"/>
    <property type="evidence" value="ECO:0007669"/>
    <property type="project" value="UniProtKB-SubCell"/>
</dbReference>